<gene>
    <name evidence="13" type="ORF">ACFPYI_05095</name>
</gene>
<feature type="transmembrane region" description="Helical" evidence="11">
    <location>
        <begin position="57"/>
        <end position="78"/>
    </location>
</feature>
<dbReference type="PANTHER" id="PTHR43221:SF2">
    <property type="entry name" value="PROTEASE HTPX HOMOLOG"/>
    <property type="match status" value="1"/>
</dbReference>
<evidence type="ECO:0000256" key="6">
    <source>
        <dbReference type="ARBA" id="ARBA00022833"/>
    </source>
</evidence>
<accession>A0ABD5RJM8</accession>
<keyword evidence="14" id="KW-1185">Reference proteome</keyword>
<dbReference type="Gene3D" id="3.30.2010.10">
    <property type="entry name" value="Metalloproteases ('zincins'), catalytic domain"/>
    <property type="match status" value="1"/>
</dbReference>
<dbReference type="InterPro" id="IPR001915">
    <property type="entry name" value="Peptidase_M48"/>
</dbReference>
<dbReference type="InterPro" id="IPR050083">
    <property type="entry name" value="HtpX_protease"/>
</dbReference>
<evidence type="ECO:0000256" key="5">
    <source>
        <dbReference type="ARBA" id="ARBA00022801"/>
    </source>
</evidence>
<evidence type="ECO:0000256" key="8">
    <source>
        <dbReference type="ARBA" id="ARBA00023049"/>
    </source>
</evidence>
<dbReference type="EMBL" id="JBHSQH010000001">
    <property type="protein sequence ID" value="MFC5970704.1"/>
    <property type="molecule type" value="Genomic_DNA"/>
</dbReference>
<dbReference type="GO" id="GO:0008237">
    <property type="term" value="F:metallopeptidase activity"/>
    <property type="evidence" value="ECO:0007669"/>
    <property type="project" value="UniProtKB-KW"/>
</dbReference>
<evidence type="ECO:0000256" key="9">
    <source>
        <dbReference type="ARBA" id="ARBA00023136"/>
    </source>
</evidence>
<keyword evidence="4" id="KW-0479">Metal-binding</keyword>
<reference evidence="13 14" key="1">
    <citation type="journal article" date="2019" name="Int. J. Syst. Evol. Microbiol.">
        <title>The Global Catalogue of Microorganisms (GCM) 10K type strain sequencing project: providing services to taxonomists for standard genome sequencing and annotation.</title>
        <authorList>
            <consortium name="The Broad Institute Genomics Platform"/>
            <consortium name="The Broad Institute Genome Sequencing Center for Infectious Disease"/>
            <person name="Wu L."/>
            <person name="Ma J."/>
        </authorList>
    </citation>
    <scope>NUCLEOTIDE SEQUENCE [LARGE SCALE GENOMIC DNA]</scope>
    <source>
        <strain evidence="13 14">CGMCC 1.12543</strain>
    </source>
</reference>
<evidence type="ECO:0000259" key="12">
    <source>
        <dbReference type="Pfam" id="PF01435"/>
    </source>
</evidence>
<organism evidence="13 14">
    <name type="scientific">Halomarina salina</name>
    <dbReference type="NCBI Taxonomy" id="1872699"/>
    <lineage>
        <taxon>Archaea</taxon>
        <taxon>Methanobacteriati</taxon>
        <taxon>Methanobacteriota</taxon>
        <taxon>Stenosarchaea group</taxon>
        <taxon>Halobacteria</taxon>
        <taxon>Halobacteriales</taxon>
        <taxon>Natronomonadaceae</taxon>
        <taxon>Halomarina</taxon>
    </lineage>
</organism>
<evidence type="ECO:0000313" key="14">
    <source>
        <dbReference type="Proteomes" id="UP001596099"/>
    </source>
</evidence>
<keyword evidence="3 11" id="KW-0812">Transmembrane</keyword>
<evidence type="ECO:0000256" key="10">
    <source>
        <dbReference type="RuleBase" id="RU003983"/>
    </source>
</evidence>
<proteinExistence type="inferred from homology"/>
<keyword evidence="6 10" id="KW-0862">Zinc</keyword>
<dbReference type="RefSeq" id="WP_247413629.1">
    <property type="nucleotide sequence ID" value="NZ_JALLGW010000001.1"/>
</dbReference>
<keyword evidence="1" id="KW-1003">Cell membrane</keyword>
<comment type="cofactor">
    <cofactor evidence="10">
        <name>Zn(2+)</name>
        <dbReference type="ChEBI" id="CHEBI:29105"/>
    </cofactor>
    <text evidence="10">Binds 1 zinc ion per subunit.</text>
</comment>
<name>A0ABD5RJM8_9EURY</name>
<keyword evidence="7 11" id="KW-1133">Transmembrane helix</keyword>
<protein>
    <submittedName>
        <fullName evidence="13">M48 family metallopeptidase</fullName>
        <ecNumber evidence="13">3.4.24.-</ecNumber>
    </submittedName>
</protein>
<dbReference type="Proteomes" id="UP001596099">
    <property type="component" value="Unassembled WGS sequence"/>
</dbReference>
<evidence type="ECO:0000256" key="3">
    <source>
        <dbReference type="ARBA" id="ARBA00022692"/>
    </source>
</evidence>
<comment type="similarity">
    <text evidence="10">Belongs to the peptidase M48 family.</text>
</comment>
<dbReference type="GO" id="GO:0006508">
    <property type="term" value="P:proteolysis"/>
    <property type="evidence" value="ECO:0007669"/>
    <property type="project" value="UniProtKB-KW"/>
</dbReference>
<dbReference type="PANTHER" id="PTHR43221">
    <property type="entry name" value="PROTEASE HTPX"/>
    <property type="match status" value="1"/>
</dbReference>
<evidence type="ECO:0000313" key="13">
    <source>
        <dbReference type="EMBL" id="MFC5970704.1"/>
    </source>
</evidence>
<sequence length="331" mass="35908">MSRDRRLRALAKTAVTLPVVVALMAMPLLLVLLVLGLPVGFAIGIGVLLVLGSIDWLGAWLAVPVSALLTLTALGVLAQRVVVETRERPPGVIEEVTTHATADQRPELRETVRSVAQRLDTPVPTVLVAGPDAPPALSTGITPGTTTLVVSTRVLDTLSPTELEAVVAHELAHVANHDSTLKTLLVVPHRLFGMLGLAGLAYTQFLLPLVLPYYVVFCVARGSFERTRERAADRAAARVTGNPAALASALETLDSGGDERPDADARDTASSLSIVPLADEHAVRTDWNREPLFWSVQRPVRRVWNRFTARHPRTEDRVDELRAIEREQETT</sequence>
<feature type="domain" description="Peptidase M48" evidence="12">
    <location>
        <begin position="104"/>
        <end position="324"/>
    </location>
</feature>
<evidence type="ECO:0000256" key="2">
    <source>
        <dbReference type="ARBA" id="ARBA00022670"/>
    </source>
</evidence>
<comment type="caution">
    <text evidence="13">The sequence shown here is derived from an EMBL/GenBank/DDBJ whole genome shotgun (WGS) entry which is preliminary data.</text>
</comment>
<keyword evidence="2 10" id="KW-0645">Protease</keyword>
<evidence type="ECO:0000256" key="11">
    <source>
        <dbReference type="SAM" id="Phobius"/>
    </source>
</evidence>
<dbReference type="AlphaFoldDB" id="A0ABD5RJM8"/>
<dbReference type="GO" id="GO:0046872">
    <property type="term" value="F:metal ion binding"/>
    <property type="evidence" value="ECO:0007669"/>
    <property type="project" value="UniProtKB-KW"/>
</dbReference>
<evidence type="ECO:0000256" key="7">
    <source>
        <dbReference type="ARBA" id="ARBA00022989"/>
    </source>
</evidence>
<evidence type="ECO:0000256" key="1">
    <source>
        <dbReference type="ARBA" id="ARBA00022475"/>
    </source>
</evidence>
<feature type="transmembrane region" description="Helical" evidence="11">
    <location>
        <begin position="191"/>
        <end position="215"/>
    </location>
</feature>
<keyword evidence="5 10" id="KW-0378">Hydrolase</keyword>
<dbReference type="EC" id="3.4.24.-" evidence="13"/>
<feature type="transmembrane region" description="Helical" evidence="11">
    <location>
        <begin position="21"/>
        <end position="51"/>
    </location>
</feature>
<dbReference type="Pfam" id="PF01435">
    <property type="entry name" value="Peptidase_M48"/>
    <property type="match status" value="1"/>
</dbReference>
<keyword evidence="9 11" id="KW-0472">Membrane</keyword>
<keyword evidence="8 10" id="KW-0482">Metalloprotease</keyword>
<evidence type="ECO:0000256" key="4">
    <source>
        <dbReference type="ARBA" id="ARBA00022723"/>
    </source>
</evidence>